<name>A0AAD4E5Q3_9AGAM</name>
<dbReference type="InterPro" id="IPR022398">
    <property type="entry name" value="Peptidase_S8_His-AS"/>
</dbReference>
<feature type="compositionally biased region" description="Basic and acidic residues" evidence="9">
    <location>
        <begin position="702"/>
        <end position="712"/>
    </location>
</feature>
<feature type="compositionally biased region" description="Low complexity" evidence="9">
    <location>
        <begin position="686"/>
        <end position="699"/>
    </location>
</feature>
<keyword evidence="4 8" id="KW-0378">Hydrolase</keyword>
<dbReference type="PROSITE" id="PS00138">
    <property type="entry name" value="SUBTILASE_SER"/>
    <property type="match status" value="1"/>
</dbReference>
<sequence length="883" mass="96393">MRLPLQLLLAFLIQQCICTSQPAKRSYTTHDYYVLEHYPSAGATLNECTEELGVELVEQVGELRNIWLVRSAKLVSSVSPRTVSDRVLRKFEDLATLAAHSTSLYPRAGRQARAHRILSSIKYLSPQIPRQRTKRDGSFLERAPPPVTPGDPQPKASEIIAEQLGFVDPLFTQQWHIVNDQYPEHMMNVTGVWEMGITGEGIITSLVDDGLDYRSRDLAENFDADNSYDFNDHTDLPTPVLSNDNHGTRCAGQVAAVKNDVCGVGLAYKSKVAGVRILSGPITDSDEAAALNYGLHNVSIFSCSWGPPDDGKSMEAPEYIIEKAFVNGVQNGREGKGSIYVFASGNGAAQGDQCNFDGYTNSIYSVTVSAVDFKGLHPYYSEPCSANMVVAYSSGSGQHIVTTDTNNKCSSNHGGTSAAAPNAAGVFALVLQVRPDLTWRDIQHLCVKTAQMINPEDPDWGLMASGQMYSYKYGFGQLNAYAYIQAAQDWQLVKPQARFHPPAVQINNGTLLTEDGDMEGGQLIIPGGVMSSFTVTQDMLDTHNFEGLEHVTVRVWISHTKRGDVEVELTSPGGVRSVLAAKRDGDRDRTGFRGWRFMSVKHWYDCCVLQDSFKVVKCFRRGENAVGTWTLKVSDQSSEGHNGTFHGWRLMFWGSSIDPSVLTTYVLPLSEYQLPSTADDDAINIPTSTSSKSHPKPTSGLPDDHGTAEGEANKPAFPSPSVPATATMTPTPDEGWFSDMSNLVSSQKWFFGAIGAVVLFGVGAAVFFWRRRVKHRAYAALSAGDELQMNSVSRQGRPRAKELYDAFGELSDDEDADEETRLHGVGFHSGFLDDDEPSAAGPALVYRDEPQAEHDASPDVRSLSPGSGSGSGDGSWEHASQTP</sequence>
<keyword evidence="3 11" id="KW-0732">Signal</keyword>
<dbReference type="InterPro" id="IPR002884">
    <property type="entry name" value="P_dom"/>
</dbReference>
<dbReference type="Gene3D" id="2.60.120.260">
    <property type="entry name" value="Galactose-binding domain-like"/>
    <property type="match status" value="1"/>
</dbReference>
<organism evidence="13 14">
    <name type="scientific">Suillus fuscotomentosus</name>
    <dbReference type="NCBI Taxonomy" id="1912939"/>
    <lineage>
        <taxon>Eukaryota</taxon>
        <taxon>Fungi</taxon>
        <taxon>Dikarya</taxon>
        <taxon>Basidiomycota</taxon>
        <taxon>Agaricomycotina</taxon>
        <taxon>Agaricomycetes</taxon>
        <taxon>Agaricomycetidae</taxon>
        <taxon>Boletales</taxon>
        <taxon>Suillineae</taxon>
        <taxon>Suillaceae</taxon>
        <taxon>Suillus</taxon>
    </lineage>
</organism>
<dbReference type="Pfam" id="PF01483">
    <property type="entry name" value="P_proprotein"/>
    <property type="match status" value="1"/>
</dbReference>
<keyword evidence="2 8" id="KW-0645">Protease</keyword>
<feature type="compositionally biased region" description="Basic and acidic residues" evidence="9">
    <location>
        <begin position="846"/>
        <end position="858"/>
    </location>
</feature>
<keyword evidence="10" id="KW-0472">Membrane</keyword>
<keyword evidence="10" id="KW-0812">Transmembrane</keyword>
<dbReference type="InterPro" id="IPR023828">
    <property type="entry name" value="Peptidase_S8_Ser-AS"/>
</dbReference>
<dbReference type="InterPro" id="IPR015500">
    <property type="entry name" value="Peptidase_S8_subtilisin-rel"/>
</dbReference>
<accession>A0AAD4E5Q3</accession>
<dbReference type="InterPro" id="IPR000209">
    <property type="entry name" value="Peptidase_S8/S53_dom"/>
</dbReference>
<keyword evidence="6" id="KW-0106">Calcium</keyword>
<dbReference type="PROSITE" id="PS51829">
    <property type="entry name" value="P_HOMO_B"/>
    <property type="match status" value="1"/>
</dbReference>
<evidence type="ECO:0000259" key="12">
    <source>
        <dbReference type="PROSITE" id="PS51829"/>
    </source>
</evidence>
<feature type="active site" description="Charge relay system" evidence="7 8">
    <location>
        <position position="246"/>
    </location>
</feature>
<feature type="region of interest" description="Disordered" evidence="9">
    <location>
        <begin position="826"/>
        <end position="883"/>
    </location>
</feature>
<keyword evidence="10" id="KW-1133">Transmembrane helix</keyword>
<dbReference type="InterPro" id="IPR036852">
    <property type="entry name" value="Peptidase_S8/S53_dom_sf"/>
</dbReference>
<evidence type="ECO:0000313" key="13">
    <source>
        <dbReference type="EMBL" id="KAG1899837.1"/>
    </source>
</evidence>
<dbReference type="Gene3D" id="3.40.50.200">
    <property type="entry name" value="Peptidase S8/S53 domain"/>
    <property type="match status" value="1"/>
</dbReference>
<dbReference type="Proteomes" id="UP001195769">
    <property type="component" value="Unassembled WGS sequence"/>
</dbReference>
<feature type="region of interest" description="Disordered" evidence="9">
    <location>
        <begin position="130"/>
        <end position="154"/>
    </location>
</feature>
<dbReference type="PROSITE" id="PS00137">
    <property type="entry name" value="SUBTILASE_HIS"/>
    <property type="match status" value="1"/>
</dbReference>
<feature type="compositionally biased region" description="Pro residues" evidence="9">
    <location>
        <begin position="143"/>
        <end position="152"/>
    </location>
</feature>
<keyword evidence="14" id="KW-1185">Reference proteome</keyword>
<feature type="active site" description="Charge relay system" evidence="7 8">
    <location>
        <position position="417"/>
    </location>
</feature>
<reference evidence="13" key="1">
    <citation type="journal article" date="2020" name="New Phytol.">
        <title>Comparative genomics reveals dynamic genome evolution in host specialist ectomycorrhizal fungi.</title>
        <authorList>
            <person name="Lofgren L.A."/>
            <person name="Nguyen N.H."/>
            <person name="Vilgalys R."/>
            <person name="Ruytinx J."/>
            <person name="Liao H.L."/>
            <person name="Branco S."/>
            <person name="Kuo A."/>
            <person name="LaButti K."/>
            <person name="Lipzen A."/>
            <person name="Andreopoulos W."/>
            <person name="Pangilinan J."/>
            <person name="Riley R."/>
            <person name="Hundley H."/>
            <person name="Na H."/>
            <person name="Barry K."/>
            <person name="Grigoriev I.V."/>
            <person name="Stajich J.E."/>
            <person name="Kennedy P.G."/>
        </authorList>
    </citation>
    <scope>NUCLEOTIDE SEQUENCE</scope>
    <source>
        <strain evidence="13">FC203</strain>
    </source>
</reference>
<feature type="signal peptide" evidence="11">
    <location>
        <begin position="1"/>
        <end position="18"/>
    </location>
</feature>
<evidence type="ECO:0000256" key="2">
    <source>
        <dbReference type="ARBA" id="ARBA00022670"/>
    </source>
</evidence>
<feature type="chain" id="PRO_5042001444" evidence="11">
    <location>
        <begin position="19"/>
        <end position="883"/>
    </location>
</feature>
<dbReference type="InterPro" id="IPR008979">
    <property type="entry name" value="Galactose-bd-like_sf"/>
</dbReference>
<feature type="domain" description="P/Homo B" evidence="12">
    <location>
        <begin position="493"/>
        <end position="658"/>
    </location>
</feature>
<dbReference type="PROSITE" id="PS51892">
    <property type="entry name" value="SUBTILASE"/>
    <property type="match status" value="1"/>
</dbReference>
<dbReference type="InterPro" id="IPR034182">
    <property type="entry name" value="Kexin/furin"/>
</dbReference>
<evidence type="ECO:0000256" key="5">
    <source>
        <dbReference type="ARBA" id="ARBA00022825"/>
    </source>
</evidence>
<dbReference type="FunFam" id="3.40.50.200:FF:000005">
    <property type="entry name" value="Proprotein convertase subtilisin/kexin type 7"/>
    <property type="match status" value="1"/>
</dbReference>
<evidence type="ECO:0000256" key="7">
    <source>
        <dbReference type="PIRSR" id="PIRSR615500-1"/>
    </source>
</evidence>
<dbReference type="PANTHER" id="PTHR42884">
    <property type="entry name" value="PROPROTEIN CONVERTASE SUBTILISIN/KEXIN-RELATED"/>
    <property type="match status" value="1"/>
</dbReference>
<evidence type="ECO:0000256" key="10">
    <source>
        <dbReference type="SAM" id="Phobius"/>
    </source>
</evidence>
<dbReference type="GeneID" id="64671341"/>
<evidence type="ECO:0000313" key="14">
    <source>
        <dbReference type="Proteomes" id="UP001195769"/>
    </source>
</evidence>
<dbReference type="CDD" id="cd04059">
    <property type="entry name" value="Peptidases_S8_Protein_convertases_Kexins_Furin-like"/>
    <property type="match status" value="1"/>
</dbReference>
<evidence type="ECO:0000256" key="6">
    <source>
        <dbReference type="ARBA" id="ARBA00022837"/>
    </source>
</evidence>
<comment type="similarity">
    <text evidence="1">Belongs to the peptidase S8 family. Furin subfamily.</text>
</comment>
<dbReference type="GO" id="GO:0005802">
    <property type="term" value="C:trans-Golgi network"/>
    <property type="evidence" value="ECO:0007669"/>
    <property type="project" value="TreeGrafter"/>
</dbReference>
<proteinExistence type="inferred from homology"/>
<dbReference type="GO" id="GO:0016485">
    <property type="term" value="P:protein processing"/>
    <property type="evidence" value="ECO:0007669"/>
    <property type="project" value="TreeGrafter"/>
</dbReference>
<dbReference type="SUPFAM" id="SSF52743">
    <property type="entry name" value="Subtilisin-like"/>
    <property type="match status" value="1"/>
</dbReference>
<evidence type="ECO:0000256" key="4">
    <source>
        <dbReference type="ARBA" id="ARBA00022801"/>
    </source>
</evidence>
<dbReference type="RefSeq" id="XP_041225413.1">
    <property type="nucleotide sequence ID" value="XM_041377043.1"/>
</dbReference>
<dbReference type="EMBL" id="JABBWK010000030">
    <property type="protein sequence ID" value="KAG1899837.1"/>
    <property type="molecule type" value="Genomic_DNA"/>
</dbReference>
<evidence type="ECO:0000256" key="3">
    <source>
        <dbReference type="ARBA" id="ARBA00022729"/>
    </source>
</evidence>
<feature type="region of interest" description="Disordered" evidence="9">
    <location>
        <begin position="680"/>
        <end position="733"/>
    </location>
</feature>
<evidence type="ECO:0000256" key="9">
    <source>
        <dbReference type="SAM" id="MobiDB-lite"/>
    </source>
</evidence>
<feature type="active site" description="Charge relay system" evidence="7 8">
    <location>
        <position position="208"/>
    </location>
</feature>
<dbReference type="AlphaFoldDB" id="A0AAD4E5Q3"/>
<dbReference type="GO" id="GO:0000139">
    <property type="term" value="C:Golgi membrane"/>
    <property type="evidence" value="ECO:0007669"/>
    <property type="project" value="TreeGrafter"/>
</dbReference>
<evidence type="ECO:0000256" key="11">
    <source>
        <dbReference type="SAM" id="SignalP"/>
    </source>
</evidence>
<gene>
    <name evidence="13" type="ORF">F5891DRAFT_980786</name>
</gene>
<dbReference type="PRINTS" id="PR00723">
    <property type="entry name" value="SUBTILISIN"/>
</dbReference>
<comment type="caution">
    <text evidence="13">The sequence shown here is derived from an EMBL/GenBank/DDBJ whole genome shotgun (WGS) entry which is preliminary data.</text>
</comment>
<evidence type="ECO:0000256" key="8">
    <source>
        <dbReference type="PROSITE-ProRule" id="PRU01240"/>
    </source>
</evidence>
<dbReference type="Pfam" id="PF00082">
    <property type="entry name" value="Peptidase_S8"/>
    <property type="match status" value="1"/>
</dbReference>
<evidence type="ECO:0000256" key="1">
    <source>
        <dbReference type="ARBA" id="ARBA00005325"/>
    </source>
</evidence>
<feature type="transmembrane region" description="Helical" evidence="10">
    <location>
        <begin position="749"/>
        <end position="769"/>
    </location>
</feature>
<dbReference type="GO" id="GO:0004252">
    <property type="term" value="F:serine-type endopeptidase activity"/>
    <property type="evidence" value="ECO:0007669"/>
    <property type="project" value="UniProtKB-UniRule"/>
</dbReference>
<dbReference type="SUPFAM" id="SSF49785">
    <property type="entry name" value="Galactose-binding domain-like"/>
    <property type="match status" value="1"/>
</dbReference>
<dbReference type="PANTHER" id="PTHR42884:SF14">
    <property type="entry name" value="NEUROENDOCRINE CONVERTASE 1"/>
    <property type="match status" value="1"/>
</dbReference>
<keyword evidence="5 8" id="KW-0720">Serine protease</keyword>
<protein>
    <submittedName>
        <fullName evidence="13">Peptidase S8/S53 domain-containing protein</fullName>
    </submittedName>
</protein>